<protein>
    <submittedName>
        <fullName evidence="1">Uncharacterized protein</fullName>
    </submittedName>
</protein>
<dbReference type="AlphaFoldDB" id="A0A178MAG3"/>
<sequence>MLAGIVIVNVLACTAQPVALPPTPTATATVLPTPTATASPTPVVTDEQLAQQALIEFFDRLHRGDYAAAVELFGGSYESIIAYVPNVDPADYPALLQGMCNIHQCLKVKQIVSSLQWRDDYFLIGVQLEDPEGGVFTFGPCCGASLEEFPPRSVFEYLVMKRADQTFVVIGLPPYVP</sequence>
<dbReference type="EMBL" id="LWQS01000052">
    <property type="protein sequence ID" value="OAN45739.1"/>
    <property type="molecule type" value="Genomic_DNA"/>
</dbReference>
<gene>
    <name evidence="1" type="ORF">A6A03_14000</name>
</gene>
<accession>A0A178MAG3</accession>
<name>A0A178MAG3_9CHLR</name>
<dbReference type="Proteomes" id="UP000078287">
    <property type="component" value="Unassembled WGS sequence"/>
</dbReference>
<organism evidence="1 2">
    <name type="scientific">Chloroflexus islandicus</name>
    <dbReference type="NCBI Taxonomy" id="1707952"/>
    <lineage>
        <taxon>Bacteria</taxon>
        <taxon>Bacillati</taxon>
        <taxon>Chloroflexota</taxon>
        <taxon>Chloroflexia</taxon>
        <taxon>Chloroflexales</taxon>
        <taxon>Chloroflexineae</taxon>
        <taxon>Chloroflexaceae</taxon>
        <taxon>Chloroflexus</taxon>
    </lineage>
</organism>
<proteinExistence type="predicted"/>
<evidence type="ECO:0000313" key="1">
    <source>
        <dbReference type="EMBL" id="OAN45739.1"/>
    </source>
</evidence>
<comment type="caution">
    <text evidence="1">The sequence shown here is derived from an EMBL/GenBank/DDBJ whole genome shotgun (WGS) entry which is preliminary data.</text>
</comment>
<keyword evidence="2" id="KW-1185">Reference proteome</keyword>
<evidence type="ECO:0000313" key="2">
    <source>
        <dbReference type="Proteomes" id="UP000078287"/>
    </source>
</evidence>
<reference evidence="1 2" key="1">
    <citation type="submission" date="2016-04" db="EMBL/GenBank/DDBJ databases">
        <title>Chloroflexus islandicus sp. nov., a thermophilic filamentous anoxygenic phototrophic bacterium from geyser Strokkur (Iceland).</title>
        <authorList>
            <person name="Gaisin V.A."/>
            <person name="Kalashnikov A.M."/>
            <person name="Sukhacheva M.V."/>
            <person name="Grouzdev D.S."/>
            <person name="Ivanov T.M."/>
            <person name="Kuznetsov B."/>
            <person name="Gorlenko V.M."/>
        </authorList>
    </citation>
    <scope>NUCLEOTIDE SEQUENCE [LARGE SCALE GENOMIC DNA]</scope>
    <source>
        <strain evidence="2">isl-2</strain>
    </source>
</reference>